<evidence type="ECO:0000313" key="2">
    <source>
        <dbReference type="Proteomes" id="UP000634136"/>
    </source>
</evidence>
<sequence>MGAWENQAMQTTPYFRMVDFGYVRIEDIGKEQEGKSKDKEIMGDYITKEKHPPLGFVSSTCHSSIRHHSTAPTIPGHPDAPLTRIIIPTPTLTHLHSLARASYGRHVSLAIFSDSDAVVYVTSPTKERVGVLIVLDRIDPTRRNLKNH</sequence>
<dbReference type="Proteomes" id="UP000634136">
    <property type="component" value="Unassembled WGS sequence"/>
</dbReference>
<accession>A0A834SUP5</accession>
<gene>
    <name evidence="1" type="ORF">G2W53_042900</name>
</gene>
<dbReference type="EMBL" id="JAAIUW010000013">
    <property type="protein sequence ID" value="KAF7803789.1"/>
    <property type="molecule type" value="Genomic_DNA"/>
</dbReference>
<dbReference type="AlphaFoldDB" id="A0A834SUP5"/>
<protein>
    <submittedName>
        <fullName evidence="1">Uncharacterized protein</fullName>
    </submittedName>
</protein>
<comment type="caution">
    <text evidence="1">The sequence shown here is derived from an EMBL/GenBank/DDBJ whole genome shotgun (WGS) entry which is preliminary data.</text>
</comment>
<reference evidence="1" key="1">
    <citation type="submission" date="2020-09" db="EMBL/GenBank/DDBJ databases">
        <title>Genome-Enabled Discovery of Anthraquinone Biosynthesis in Senna tora.</title>
        <authorList>
            <person name="Kang S.-H."/>
            <person name="Pandey R.P."/>
            <person name="Lee C.-M."/>
            <person name="Sim J.-S."/>
            <person name="Jeong J.-T."/>
            <person name="Choi B.-S."/>
            <person name="Jung M."/>
            <person name="Ginzburg D."/>
            <person name="Zhao K."/>
            <person name="Won S.Y."/>
            <person name="Oh T.-J."/>
            <person name="Yu Y."/>
            <person name="Kim N.-H."/>
            <person name="Lee O.R."/>
            <person name="Lee T.-H."/>
            <person name="Bashyal P."/>
            <person name="Kim T.-S."/>
            <person name="Lee W.-H."/>
            <person name="Kawkins C."/>
            <person name="Kim C.-K."/>
            <person name="Kim J.S."/>
            <person name="Ahn B.O."/>
            <person name="Rhee S.Y."/>
            <person name="Sohng J.K."/>
        </authorList>
    </citation>
    <scope>NUCLEOTIDE SEQUENCE</scope>
    <source>
        <tissue evidence="1">Leaf</tissue>
    </source>
</reference>
<name>A0A834SUP5_9FABA</name>
<evidence type="ECO:0000313" key="1">
    <source>
        <dbReference type="EMBL" id="KAF7803789.1"/>
    </source>
</evidence>
<proteinExistence type="predicted"/>
<organism evidence="1 2">
    <name type="scientific">Senna tora</name>
    <dbReference type="NCBI Taxonomy" id="362788"/>
    <lineage>
        <taxon>Eukaryota</taxon>
        <taxon>Viridiplantae</taxon>
        <taxon>Streptophyta</taxon>
        <taxon>Embryophyta</taxon>
        <taxon>Tracheophyta</taxon>
        <taxon>Spermatophyta</taxon>
        <taxon>Magnoliopsida</taxon>
        <taxon>eudicotyledons</taxon>
        <taxon>Gunneridae</taxon>
        <taxon>Pentapetalae</taxon>
        <taxon>rosids</taxon>
        <taxon>fabids</taxon>
        <taxon>Fabales</taxon>
        <taxon>Fabaceae</taxon>
        <taxon>Caesalpinioideae</taxon>
        <taxon>Cassia clade</taxon>
        <taxon>Senna</taxon>
    </lineage>
</organism>
<keyword evidence="2" id="KW-1185">Reference proteome</keyword>